<dbReference type="OrthoDB" id="6499973at2759"/>
<evidence type="ECO:0000313" key="3">
    <source>
        <dbReference type="Proteomes" id="UP000799302"/>
    </source>
</evidence>
<evidence type="ECO:0000313" key="2">
    <source>
        <dbReference type="EMBL" id="KAF2666472.1"/>
    </source>
</evidence>
<dbReference type="AlphaFoldDB" id="A0A6A6U2X3"/>
<evidence type="ECO:0000256" key="1">
    <source>
        <dbReference type="SAM" id="MobiDB-lite"/>
    </source>
</evidence>
<feature type="region of interest" description="Disordered" evidence="1">
    <location>
        <begin position="161"/>
        <end position="182"/>
    </location>
</feature>
<organism evidence="2 3">
    <name type="scientific">Microthyrium microscopicum</name>
    <dbReference type="NCBI Taxonomy" id="703497"/>
    <lineage>
        <taxon>Eukaryota</taxon>
        <taxon>Fungi</taxon>
        <taxon>Dikarya</taxon>
        <taxon>Ascomycota</taxon>
        <taxon>Pezizomycotina</taxon>
        <taxon>Dothideomycetes</taxon>
        <taxon>Dothideomycetes incertae sedis</taxon>
        <taxon>Microthyriales</taxon>
        <taxon>Microthyriaceae</taxon>
        <taxon>Microthyrium</taxon>
    </lineage>
</organism>
<gene>
    <name evidence="2" type="ORF">BT63DRAFT_59880</name>
</gene>
<name>A0A6A6U2X3_9PEZI</name>
<keyword evidence="3" id="KW-1185">Reference proteome</keyword>
<reference evidence="2" key="1">
    <citation type="journal article" date="2020" name="Stud. Mycol.">
        <title>101 Dothideomycetes genomes: a test case for predicting lifestyles and emergence of pathogens.</title>
        <authorList>
            <person name="Haridas S."/>
            <person name="Albert R."/>
            <person name="Binder M."/>
            <person name="Bloem J."/>
            <person name="Labutti K."/>
            <person name="Salamov A."/>
            <person name="Andreopoulos B."/>
            <person name="Baker S."/>
            <person name="Barry K."/>
            <person name="Bills G."/>
            <person name="Bluhm B."/>
            <person name="Cannon C."/>
            <person name="Castanera R."/>
            <person name="Culley D."/>
            <person name="Daum C."/>
            <person name="Ezra D."/>
            <person name="Gonzalez J."/>
            <person name="Henrissat B."/>
            <person name="Kuo A."/>
            <person name="Liang C."/>
            <person name="Lipzen A."/>
            <person name="Lutzoni F."/>
            <person name="Magnuson J."/>
            <person name="Mondo S."/>
            <person name="Nolan M."/>
            <person name="Ohm R."/>
            <person name="Pangilinan J."/>
            <person name="Park H.-J."/>
            <person name="Ramirez L."/>
            <person name="Alfaro M."/>
            <person name="Sun H."/>
            <person name="Tritt A."/>
            <person name="Yoshinaga Y."/>
            <person name="Zwiers L.-H."/>
            <person name="Turgeon B."/>
            <person name="Goodwin S."/>
            <person name="Spatafora J."/>
            <person name="Crous P."/>
            <person name="Grigoriev I."/>
        </authorList>
    </citation>
    <scope>NUCLEOTIDE SEQUENCE</scope>
    <source>
        <strain evidence="2">CBS 115976</strain>
    </source>
</reference>
<protein>
    <submittedName>
        <fullName evidence="2">Uncharacterized protein</fullName>
    </submittedName>
</protein>
<accession>A0A6A6U2X3</accession>
<proteinExistence type="predicted"/>
<dbReference type="Proteomes" id="UP000799302">
    <property type="component" value="Unassembled WGS sequence"/>
</dbReference>
<dbReference type="EMBL" id="MU004239">
    <property type="protein sequence ID" value="KAF2666472.1"/>
    <property type="molecule type" value="Genomic_DNA"/>
</dbReference>
<sequence>MADDGLFDENGMIDEFRKTDSETWGYVIYRTVYTPSSDEDFPLAMEKLDRYIREDLYRSPHPTEGRRQVADAIMTGYQNNVLQDPEAFNQATSDDLRRHFLARLDNHDRRLAGWGPDNRSFVMIDEEVLSNIINAPDDSYDGERFGPEWQKQRLKVVDATFSPRPAPPAANTGRGRGRDHTGQDSGYPGWIWITMRKLWFLWHRTVHSGNLIG</sequence>